<organism evidence="13 14">
    <name type="scientific">Ladona fulva</name>
    <name type="common">Scarce chaser dragonfly</name>
    <name type="synonym">Libellula fulva</name>
    <dbReference type="NCBI Taxonomy" id="123851"/>
    <lineage>
        <taxon>Eukaryota</taxon>
        <taxon>Metazoa</taxon>
        <taxon>Ecdysozoa</taxon>
        <taxon>Arthropoda</taxon>
        <taxon>Hexapoda</taxon>
        <taxon>Insecta</taxon>
        <taxon>Pterygota</taxon>
        <taxon>Palaeoptera</taxon>
        <taxon>Odonata</taxon>
        <taxon>Epiprocta</taxon>
        <taxon>Anisoptera</taxon>
        <taxon>Libelluloidea</taxon>
        <taxon>Libellulidae</taxon>
        <taxon>Ladona</taxon>
    </lineage>
</organism>
<dbReference type="Pfam" id="PF03188">
    <property type="entry name" value="Cytochrom_B561"/>
    <property type="match status" value="1"/>
</dbReference>
<feature type="transmembrane region" description="Helical" evidence="11">
    <location>
        <begin position="27"/>
        <end position="49"/>
    </location>
</feature>
<dbReference type="EMBL" id="KZ308508">
    <property type="protein sequence ID" value="KAG8230749.1"/>
    <property type="molecule type" value="Genomic_DNA"/>
</dbReference>
<name>A0A8K0P4M2_LADFU</name>
<keyword evidence="6" id="KW-0479">Metal-binding</keyword>
<evidence type="ECO:0000256" key="6">
    <source>
        <dbReference type="ARBA" id="ARBA00022723"/>
    </source>
</evidence>
<evidence type="ECO:0000256" key="11">
    <source>
        <dbReference type="SAM" id="Phobius"/>
    </source>
</evidence>
<keyword evidence="9" id="KW-0408">Iron</keyword>
<evidence type="ECO:0000313" key="13">
    <source>
        <dbReference type="EMBL" id="KAG8230749.1"/>
    </source>
</evidence>
<evidence type="ECO:0000256" key="10">
    <source>
        <dbReference type="ARBA" id="ARBA00023136"/>
    </source>
</evidence>
<feature type="transmembrane region" description="Helical" evidence="11">
    <location>
        <begin position="140"/>
        <end position="161"/>
    </location>
</feature>
<comment type="cofactor">
    <cofactor evidence="1">
        <name>heme b</name>
        <dbReference type="ChEBI" id="CHEBI:60344"/>
    </cofactor>
</comment>
<dbReference type="GO" id="GO:0046872">
    <property type="term" value="F:metal ion binding"/>
    <property type="evidence" value="ECO:0007669"/>
    <property type="project" value="UniProtKB-KW"/>
</dbReference>
<accession>A0A8K0P4M2</accession>
<keyword evidence="4" id="KW-0349">Heme</keyword>
<comment type="subcellular location">
    <subcellularLocation>
        <location evidence="2">Membrane</location>
        <topology evidence="2">Multi-pass membrane protein</topology>
    </subcellularLocation>
</comment>
<sequence length="258" mass="29292">MTELRSFLFYPDMDQEFPQQNLEGFNLTVWLTEAVGIVVLILMGIWTTLYRGGFAWRSNPALEFNWHPLLMTIGMIFIYGNGILIYRVFRVRRKRKLKIAHAFMHLLAFVLAVIGLQAVFDSHNLNVPPIPNLYTLHSWVGLIAIIMFAFQWVSGLVSFLYPGLHVSLRTSYLPVHVFFGVGGFLSAVTASLLGILEKAHWVITDYKDLPVEGLHVNFLGLAIIIFAALVMFLVTTPRFKRISIPEDELLLKEGIVGE</sequence>
<feature type="transmembrane region" description="Helical" evidence="11">
    <location>
        <begin position="69"/>
        <end position="89"/>
    </location>
</feature>
<reference evidence="13" key="1">
    <citation type="submission" date="2013-04" db="EMBL/GenBank/DDBJ databases">
        <authorList>
            <person name="Qu J."/>
            <person name="Murali S.C."/>
            <person name="Bandaranaike D."/>
            <person name="Bellair M."/>
            <person name="Blankenburg K."/>
            <person name="Chao H."/>
            <person name="Dinh H."/>
            <person name="Doddapaneni H."/>
            <person name="Downs B."/>
            <person name="Dugan-Rocha S."/>
            <person name="Elkadiri S."/>
            <person name="Gnanaolivu R.D."/>
            <person name="Hernandez B."/>
            <person name="Javaid M."/>
            <person name="Jayaseelan J.C."/>
            <person name="Lee S."/>
            <person name="Li M."/>
            <person name="Ming W."/>
            <person name="Munidasa M."/>
            <person name="Muniz J."/>
            <person name="Nguyen L."/>
            <person name="Ongeri F."/>
            <person name="Osuji N."/>
            <person name="Pu L.-L."/>
            <person name="Puazo M."/>
            <person name="Qu C."/>
            <person name="Quiroz J."/>
            <person name="Raj R."/>
            <person name="Weissenberger G."/>
            <person name="Xin Y."/>
            <person name="Zou X."/>
            <person name="Han Y."/>
            <person name="Richards S."/>
            <person name="Worley K."/>
            <person name="Muzny D."/>
            <person name="Gibbs R."/>
        </authorList>
    </citation>
    <scope>NUCLEOTIDE SEQUENCE</scope>
    <source>
        <strain evidence="13">Sampled in the wild</strain>
    </source>
</reference>
<comment type="caution">
    <text evidence="13">The sequence shown here is derived from an EMBL/GenBank/DDBJ whole genome shotgun (WGS) entry which is preliminary data.</text>
</comment>
<evidence type="ECO:0000256" key="8">
    <source>
        <dbReference type="ARBA" id="ARBA00022989"/>
    </source>
</evidence>
<gene>
    <name evidence="13" type="ORF">J437_LFUL010248</name>
</gene>
<dbReference type="Proteomes" id="UP000792457">
    <property type="component" value="Unassembled WGS sequence"/>
</dbReference>
<evidence type="ECO:0000259" key="12">
    <source>
        <dbReference type="PROSITE" id="PS50939"/>
    </source>
</evidence>
<evidence type="ECO:0000256" key="9">
    <source>
        <dbReference type="ARBA" id="ARBA00023004"/>
    </source>
</evidence>
<proteinExistence type="predicted"/>
<feature type="transmembrane region" description="Helical" evidence="11">
    <location>
        <begin position="101"/>
        <end position="120"/>
    </location>
</feature>
<keyword evidence="3" id="KW-0813">Transport</keyword>
<dbReference type="Gene3D" id="1.20.120.1770">
    <property type="match status" value="1"/>
</dbReference>
<evidence type="ECO:0000256" key="4">
    <source>
        <dbReference type="ARBA" id="ARBA00022617"/>
    </source>
</evidence>
<dbReference type="PANTHER" id="PTHR10106:SF0">
    <property type="entry name" value="LD36721P"/>
    <property type="match status" value="1"/>
</dbReference>
<reference evidence="13" key="2">
    <citation type="submission" date="2017-10" db="EMBL/GenBank/DDBJ databases">
        <title>Ladona fulva Genome sequencing and assembly.</title>
        <authorList>
            <person name="Murali S."/>
            <person name="Richards S."/>
            <person name="Bandaranaike D."/>
            <person name="Bellair M."/>
            <person name="Blankenburg K."/>
            <person name="Chao H."/>
            <person name="Dinh H."/>
            <person name="Doddapaneni H."/>
            <person name="Dugan-Rocha S."/>
            <person name="Elkadiri S."/>
            <person name="Gnanaolivu R."/>
            <person name="Hernandez B."/>
            <person name="Skinner E."/>
            <person name="Javaid M."/>
            <person name="Lee S."/>
            <person name="Li M."/>
            <person name="Ming W."/>
            <person name="Munidasa M."/>
            <person name="Muniz J."/>
            <person name="Nguyen L."/>
            <person name="Hughes D."/>
            <person name="Osuji N."/>
            <person name="Pu L.-L."/>
            <person name="Puazo M."/>
            <person name="Qu C."/>
            <person name="Quiroz J."/>
            <person name="Raj R."/>
            <person name="Weissenberger G."/>
            <person name="Xin Y."/>
            <person name="Zou X."/>
            <person name="Han Y."/>
            <person name="Worley K."/>
            <person name="Muzny D."/>
            <person name="Gibbs R."/>
        </authorList>
    </citation>
    <scope>NUCLEOTIDE SEQUENCE</scope>
    <source>
        <strain evidence="13">Sampled in the wild</strain>
    </source>
</reference>
<keyword evidence="10 11" id="KW-0472">Membrane</keyword>
<keyword evidence="7" id="KW-0249">Electron transport</keyword>
<feature type="domain" description="Cytochrome b561" evidence="12">
    <location>
        <begin position="31"/>
        <end position="235"/>
    </location>
</feature>
<evidence type="ECO:0000256" key="2">
    <source>
        <dbReference type="ARBA" id="ARBA00004141"/>
    </source>
</evidence>
<evidence type="ECO:0000313" key="14">
    <source>
        <dbReference type="Proteomes" id="UP000792457"/>
    </source>
</evidence>
<keyword evidence="8 11" id="KW-1133">Transmembrane helix</keyword>
<dbReference type="AlphaFoldDB" id="A0A8K0P4M2"/>
<dbReference type="PANTHER" id="PTHR10106">
    <property type="entry name" value="CYTOCHROME B561-RELATED"/>
    <property type="match status" value="1"/>
</dbReference>
<evidence type="ECO:0000256" key="3">
    <source>
        <dbReference type="ARBA" id="ARBA00022448"/>
    </source>
</evidence>
<dbReference type="GO" id="GO:0016020">
    <property type="term" value="C:membrane"/>
    <property type="evidence" value="ECO:0007669"/>
    <property type="project" value="UniProtKB-SubCell"/>
</dbReference>
<keyword evidence="14" id="KW-1185">Reference proteome</keyword>
<dbReference type="OrthoDB" id="907479at2759"/>
<protein>
    <recommendedName>
        <fullName evidence="12">Cytochrome b561 domain-containing protein</fullName>
    </recommendedName>
</protein>
<evidence type="ECO:0000256" key="1">
    <source>
        <dbReference type="ARBA" id="ARBA00001970"/>
    </source>
</evidence>
<dbReference type="FunFam" id="1.20.120.1770:FF:000001">
    <property type="entry name" value="Cytochrome b reductase 1"/>
    <property type="match status" value="1"/>
</dbReference>
<feature type="transmembrane region" description="Helical" evidence="11">
    <location>
        <begin position="173"/>
        <end position="196"/>
    </location>
</feature>
<feature type="transmembrane region" description="Helical" evidence="11">
    <location>
        <begin position="216"/>
        <end position="234"/>
    </location>
</feature>
<keyword evidence="5 11" id="KW-0812">Transmembrane</keyword>
<dbReference type="PROSITE" id="PS50939">
    <property type="entry name" value="CYTOCHROME_B561"/>
    <property type="match status" value="1"/>
</dbReference>
<dbReference type="InterPro" id="IPR043205">
    <property type="entry name" value="CYB561/CYBRD1-like"/>
</dbReference>
<dbReference type="SMART" id="SM00665">
    <property type="entry name" value="B561"/>
    <property type="match status" value="1"/>
</dbReference>
<evidence type="ECO:0000256" key="5">
    <source>
        <dbReference type="ARBA" id="ARBA00022692"/>
    </source>
</evidence>
<dbReference type="GO" id="GO:0016491">
    <property type="term" value="F:oxidoreductase activity"/>
    <property type="evidence" value="ECO:0007669"/>
    <property type="project" value="InterPro"/>
</dbReference>
<evidence type="ECO:0000256" key="7">
    <source>
        <dbReference type="ARBA" id="ARBA00022982"/>
    </source>
</evidence>
<dbReference type="InterPro" id="IPR006593">
    <property type="entry name" value="Cyt_b561/ferric_Rdtase_TM"/>
</dbReference>